<proteinExistence type="predicted"/>
<keyword evidence="3" id="KW-1185">Reference proteome</keyword>
<evidence type="ECO:0000256" key="1">
    <source>
        <dbReference type="SAM" id="MobiDB-lite"/>
    </source>
</evidence>
<dbReference type="AlphaFoldDB" id="A0A834I505"/>
<protein>
    <submittedName>
        <fullName evidence="2">Uncharacterized protein</fullName>
    </submittedName>
</protein>
<feature type="region of interest" description="Disordered" evidence="1">
    <location>
        <begin position="56"/>
        <end position="84"/>
    </location>
</feature>
<reference evidence="2" key="1">
    <citation type="submission" date="2020-08" db="EMBL/GenBank/DDBJ databases">
        <title>Genome sequencing and assembly of the red palm weevil Rhynchophorus ferrugineus.</title>
        <authorList>
            <person name="Dias G.B."/>
            <person name="Bergman C.M."/>
            <person name="Manee M."/>
        </authorList>
    </citation>
    <scope>NUCLEOTIDE SEQUENCE</scope>
    <source>
        <strain evidence="2">AA-2017</strain>
        <tissue evidence="2">Whole larva</tissue>
    </source>
</reference>
<evidence type="ECO:0000313" key="2">
    <source>
        <dbReference type="EMBL" id="KAF7274580.1"/>
    </source>
</evidence>
<evidence type="ECO:0000313" key="3">
    <source>
        <dbReference type="Proteomes" id="UP000625711"/>
    </source>
</evidence>
<dbReference type="EMBL" id="JAACXV010012526">
    <property type="protein sequence ID" value="KAF7274580.1"/>
    <property type="molecule type" value="Genomic_DNA"/>
</dbReference>
<organism evidence="2 3">
    <name type="scientific">Rhynchophorus ferrugineus</name>
    <name type="common">Red palm weevil</name>
    <name type="synonym">Curculio ferrugineus</name>
    <dbReference type="NCBI Taxonomy" id="354439"/>
    <lineage>
        <taxon>Eukaryota</taxon>
        <taxon>Metazoa</taxon>
        <taxon>Ecdysozoa</taxon>
        <taxon>Arthropoda</taxon>
        <taxon>Hexapoda</taxon>
        <taxon>Insecta</taxon>
        <taxon>Pterygota</taxon>
        <taxon>Neoptera</taxon>
        <taxon>Endopterygota</taxon>
        <taxon>Coleoptera</taxon>
        <taxon>Polyphaga</taxon>
        <taxon>Cucujiformia</taxon>
        <taxon>Curculionidae</taxon>
        <taxon>Dryophthorinae</taxon>
        <taxon>Rhynchophorus</taxon>
    </lineage>
</organism>
<name>A0A834I505_RHYFE</name>
<accession>A0A834I505</accession>
<dbReference type="Proteomes" id="UP000625711">
    <property type="component" value="Unassembled WGS sequence"/>
</dbReference>
<sequence length="113" mass="12530">MRDCPLRDVINHGRFHVGDPWKETVRSFYLRGRDDDPVREPLIFARRSCLSGVRAATAPPVGPPRLTAARPLQAGPVGPRIPDSPEVSAVCNDEYAWTPDLGSLPIQQGDFKR</sequence>
<gene>
    <name evidence="2" type="ORF">GWI33_012772</name>
</gene>
<comment type="caution">
    <text evidence="2">The sequence shown here is derived from an EMBL/GenBank/DDBJ whole genome shotgun (WGS) entry which is preliminary data.</text>
</comment>